<evidence type="ECO:0000256" key="8">
    <source>
        <dbReference type="SAM" id="MobiDB-lite"/>
    </source>
</evidence>
<dbReference type="Gene3D" id="1.10.530.10">
    <property type="match status" value="1"/>
</dbReference>
<dbReference type="GO" id="GO:0009253">
    <property type="term" value="P:peptidoglycan catabolic process"/>
    <property type="evidence" value="ECO:0007669"/>
    <property type="project" value="InterPro"/>
</dbReference>
<sequence>AGLTATYGDITKVPTTGASEKTARQDKLTVKGVEASNKLAETDLKKMDQYKSIITKVGHAKQMDPAVIAAIISRESRAGAALVNGLGDKGNASSSTSQTFSMRLRSGLCGGQIVCENEMKMMK</sequence>
<keyword evidence="6" id="KW-0326">Glycosidase</keyword>
<evidence type="ECO:0000256" key="4">
    <source>
        <dbReference type="ARBA" id="ARBA00016485"/>
    </source>
</evidence>
<proteinExistence type="inferred from homology"/>
<keyword evidence="6" id="KW-0378">Hydrolase</keyword>
<evidence type="ECO:0000256" key="2">
    <source>
        <dbReference type="ARBA" id="ARBA00008902"/>
    </source>
</evidence>
<accession>A0A8B9R3X7</accession>
<comment type="similarity">
    <text evidence="2">Belongs to the glycosyl hydrolase 23 family.</text>
</comment>
<comment type="catalytic activity">
    <reaction evidence="1">
        <text>Hydrolysis of (1-&gt;4)-beta-linkages between N-acetylmuramic acid and N-acetyl-D-glucosamine residues in a peptidoglycan and between N-acetyl-D-glucosamine residues in chitodextrins.</text>
        <dbReference type="EC" id="3.2.1.17"/>
    </reaction>
</comment>
<keyword evidence="5" id="KW-0081">Bacteriolytic enzyme</keyword>
<dbReference type="GO" id="GO:0003796">
    <property type="term" value="F:lysozyme activity"/>
    <property type="evidence" value="ECO:0007669"/>
    <property type="project" value="UniProtKB-EC"/>
</dbReference>
<dbReference type="InterPro" id="IPR023346">
    <property type="entry name" value="Lysozyme-like_dom_sf"/>
</dbReference>
<dbReference type="EC" id="3.2.1.17" evidence="3"/>
<dbReference type="GO" id="GO:0050830">
    <property type="term" value="P:defense response to Gram-positive bacterium"/>
    <property type="evidence" value="ECO:0007669"/>
    <property type="project" value="TreeGrafter"/>
</dbReference>
<dbReference type="PANTHER" id="PTHR31698:SF8">
    <property type="entry name" value="LYSOZYME G-RELATED"/>
    <property type="match status" value="1"/>
</dbReference>
<dbReference type="Proteomes" id="UP000694621">
    <property type="component" value="Unplaced"/>
</dbReference>
<dbReference type="AlphaFoldDB" id="A0A8B9R3X7"/>
<dbReference type="InterPro" id="IPR002152">
    <property type="entry name" value="Glyco_hydro_23"/>
</dbReference>
<name>A0A8B9R3X7_ASTMX</name>
<dbReference type="GO" id="GO:0005576">
    <property type="term" value="C:extracellular region"/>
    <property type="evidence" value="ECO:0007669"/>
    <property type="project" value="TreeGrafter"/>
</dbReference>
<protein>
    <recommendedName>
        <fullName evidence="4">Lysozyme g</fullName>
        <ecNumber evidence="3">3.2.1.17</ecNumber>
    </recommendedName>
    <alternativeName>
        <fullName evidence="7">1,4-beta-N-acetylmuramidase</fullName>
    </alternativeName>
</protein>
<dbReference type="SUPFAM" id="SSF53955">
    <property type="entry name" value="Lysozyme-like"/>
    <property type="match status" value="1"/>
</dbReference>
<organism evidence="9 10">
    <name type="scientific">Astyanax mexicanus</name>
    <name type="common">Blind cave fish</name>
    <name type="synonym">Astyanax fasciatus mexicanus</name>
    <dbReference type="NCBI Taxonomy" id="7994"/>
    <lineage>
        <taxon>Eukaryota</taxon>
        <taxon>Metazoa</taxon>
        <taxon>Chordata</taxon>
        <taxon>Craniata</taxon>
        <taxon>Vertebrata</taxon>
        <taxon>Euteleostomi</taxon>
        <taxon>Actinopterygii</taxon>
        <taxon>Neopterygii</taxon>
        <taxon>Teleostei</taxon>
        <taxon>Ostariophysi</taxon>
        <taxon>Characiformes</taxon>
        <taxon>Characoidei</taxon>
        <taxon>Acestrorhamphidae</taxon>
        <taxon>Acestrorhamphinae</taxon>
        <taxon>Astyanax</taxon>
    </lineage>
</organism>
<keyword evidence="5" id="KW-0929">Antimicrobial</keyword>
<reference evidence="9" key="1">
    <citation type="submission" date="2025-08" db="UniProtKB">
        <authorList>
            <consortium name="Ensembl"/>
        </authorList>
    </citation>
    <scope>IDENTIFICATION</scope>
</reference>
<evidence type="ECO:0000256" key="5">
    <source>
        <dbReference type="ARBA" id="ARBA00022638"/>
    </source>
</evidence>
<feature type="region of interest" description="Disordered" evidence="8">
    <location>
        <begin position="1"/>
        <end position="24"/>
    </location>
</feature>
<evidence type="ECO:0000256" key="7">
    <source>
        <dbReference type="ARBA" id="ARBA00031262"/>
    </source>
</evidence>
<evidence type="ECO:0000313" key="10">
    <source>
        <dbReference type="Proteomes" id="UP000694621"/>
    </source>
</evidence>
<evidence type="ECO:0000256" key="6">
    <source>
        <dbReference type="ARBA" id="ARBA00023295"/>
    </source>
</evidence>
<dbReference type="PRINTS" id="PR00749">
    <property type="entry name" value="LYSOZYMEG"/>
</dbReference>
<dbReference type="Ensembl" id="ENSAMXT00005022516.1">
    <property type="protein sequence ID" value="ENSAMXP00005020366.1"/>
    <property type="gene ID" value="ENSAMXG00005010549.1"/>
</dbReference>
<dbReference type="PANTHER" id="PTHR31698">
    <property type="entry name" value="LYSOZYME G FAMILY MEMBER"/>
    <property type="match status" value="1"/>
</dbReference>
<dbReference type="GO" id="GO:0031640">
    <property type="term" value="P:killing of cells of another organism"/>
    <property type="evidence" value="ECO:0007669"/>
    <property type="project" value="UniProtKB-KW"/>
</dbReference>
<evidence type="ECO:0000313" key="9">
    <source>
        <dbReference type="Ensembl" id="ENSAMXP00005020366.1"/>
    </source>
</evidence>
<evidence type="ECO:0000256" key="3">
    <source>
        <dbReference type="ARBA" id="ARBA00012732"/>
    </source>
</evidence>
<evidence type="ECO:0000256" key="1">
    <source>
        <dbReference type="ARBA" id="ARBA00000632"/>
    </source>
</evidence>